<dbReference type="EMBL" id="JAAIUW010000009">
    <property type="protein sequence ID" value="KAF7816109.1"/>
    <property type="molecule type" value="Genomic_DNA"/>
</dbReference>
<evidence type="ECO:0000256" key="3">
    <source>
        <dbReference type="ARBA" id="ARBA00023015"/>
    </source>
</evidence>
<evidence type="ECO:0000256" key="4">
    <source>
        <dbReference type="ARBA" id="ARBA00023163"/>
    </source>
</evidence>
<dbReference type="PROSITE" id="PS51903">
    <property type="entry name" value="CLP_R"/>
    <property type="match status" value="1"/>
</dbReference>
<dbReference type="AlphaFoldDB" id="A0A834WGD9"/>
<dbReference type="Gene3D" id="1.10.1780.10">
    <property type="entry name" value="Clp, N-terminal domain"/>
    <property type="match status" value="1"/>
</dbReference>
<gene>
    <name evidence="7" type="ORF">G2W53_030078</name>
</gene>
<evidence type="ECO:0000256" key="1">
    <source>
        <dbReference type="ARBA" id="ARBA00008675"/>
    </source>
</evidence>
<comment type="caution">
    <text evidence="7">The sequence shown here is derived from an EMBL/GenBank/DDBJ whole genome shotgun (WGS) entry which is preliminary data.</text>
</comment>
<dbReference type="Proteomes" id="UP000634136">
    <property type="component" value="Unassembled WGS sequence"/>
</dbReference>
<evidence type="ECO:0000259" key="6">
    <source>
        <dbReference type="PROSITE" id="PS51903"/>
    </source>
</evidence>
<dbReference type="GO" id="GO:0005524">
    <property type="term" value="F:ATP binding"/>
    <property type="evidence" value="ECO:0007669"/>
    <property type="project" value="InterPro"/>
</dbReference>
<dbReference type="Gene3D" id="3.40.50.300">
    <property type="entry name" value="P-loop containing nucleotide triphosphate hydrolases"/>
    <property type="match status" value="1"/>
</dbReference>
<dbReference type="InterPro" id="IPR036628">
    <property type="entry name" value="Clp_N_dom_sf"/>
</dbReference>
<evidence type="ECO:0000313" key="7">
    <source>
        <dbReference type="EMBL" id="KAF7816109.1"/>
    </source>
</evidence>
<dbReference type="Pfam" id="PF07724">
    <property type="entry name" value="AAA_2"/>
    <property type="match status" value="1"/>
</dbReference>
<reference evidence="7" key="1">
    <citation type="submission" date="2020-09" db="EMBL/GenBank/DDBJ databases">
        <title>Genome-Enabled Discovery of Anthraquinone Biosynthesis in Senna tora.</title>
        <authorList>
            <person name="Kang S.-H."/>
            <person name="Pandey R.P."/>
            <person name="Lee C.-M."/>
            <person name="Sim J.-S."/>
            <person name="Jeong J.-T."/>
            <person name="Choi B.-S."/>
            <person name="Jung M."/>
            <person name="Ginzburg D."/>
            <person name="Zhao K."/>
            <person name="Won S.Y."/>
            <person name="Oh T.-J."/>
            <person name="Yu Y."/>
            <person name="Kim N.-H."/>
            <person name="Lee O.R."/>
            <person name="Lee T.-H."/>
            <person name="Bashyal P."/>
            <person name="Kim T.-S."/>
            <person name="Lee W.-H."/>
            <person name="Kawkins C."/>
            <person name="Kim C.-K."/>
            <person name="Kim J.S."/>
            <person name="Ahn B.O."/>
            <person name="Rhee S.Y."/>
            <person name="Sohng J.K."/>
        </authorList>
    </citation>
    <scope>NUCLEOTIDE SEQUENCE</scope>
    <source>
        <tissue evidence="7">Leaf</tissue>
    </source>
</reference>
<dbReference type="InterPro" id="IPR058954">
    <property type="entry name" value="AAA_lid_SMAX1"/>
</dbReference>
<dbReference type="SUPFAM" id="SSF81923">
    <property type="entry name" value="Double Clp-N motif"/>
    <property type="match status" value="1"/>
</dbReference>
<dbReference type="SUPFAM" id="SSF52540">
    <property type="entry name" value="P-loop containing nucleoside triphosphate hydrolases"/>
    <property type="match status" value="1"/>
</dbReference>
<dbReference type="Pfam" id="PF23569">
    <property type="entry name" value="NBD_SMAX1"/>
    <property type="match status" value="1"/>
</dbReference>
<keyword evidence="4" id="KW-0804">Transcription</keyword>
<proteinExistence type="inferred from homology"/>
<dbReference type="CDD" id="cd19499">
    <property type="entry name" value="RecA-like_ClpB_Hsp104-like"/>
    <property type="match status" value="1"/>
</dbReference>
<dbReference type="InterPro" id="IPR058680">
    <property type="entry name" value="NBD_SMAX1-like"/>
</dbReference>
<dbReference type="InterPro" id="IPR027417">
    <property type="entry name" value="P-loop_NTPase"/>
</dbReference>
<feature type="domain" description="Clp R" evidence="6">
    <location>
        <begin position="8"/>
        <end position="177"/>
    </location>
</feature>
<sequence length="1120" mass="123274">MPTPVSAARQCLTEEAARALDDAVAVARRRSHAQTTSLHAVSALLALPSSTLREACTRARSCSYSPRLQFRALELSVGVSLDRLPTSKALEDDPPIANSLMAAIKRSQANQRRHPESFHLLQMQTQQQQQQAASFLKVELKHFILSILDDPIVSRVFGEAGFRSCDIKLALLQPPFSQASRFSRSRYPPPMFLCNLTGNSEMLRPSFNFPFVSNHGHEEADENCRRIAEVLVRTTQRNPLLVGVYAKGVLRSFTETVQRGRVGGGTTLPVEIAEINVICIEKEIAEFFVEGGSEEKMGLKLEDLSRAVEQCSGPGIAVNFGELEAFVGDAVPCAAVNFVVSQLKSLLEIHGGKLWLVGTAGNSDIYSKFLASFPNVEKDWDLHLLTMTSASPSIEGLYSKSSLMGSFVPFGGFFAAPSEFKKPVGSTTSASSNSTSLPWLQQVNVDANRRLDVAKEEFSVLTHKSKLLVCSNNAYLPTLVELKRKIHGLRSEGEVGNNVLPHPVQTSEELTSLNTTTILGLQKKWGDICQRLHHTRSLPEFNISHTRPQVPSHEGLPFSLGFKESRSKDAINAMQYSSHSPYTPKGLNSICPSKQMLQVSVPSDTICLNTGTDREAIVSKSQQIDVVNPRVAPSPVADTSPVNHRSSSSLTYVATDLGLGTIYTSAAAQEPKTPKVRDHRESLQHLSDSISADFDAVNENNSHQIAQSSVCSGPSLGGKLDSVDFKSLNQLLNERVGWQDEAIYAVNRTLSLCRSGAGKHSGLHPRADKWLAFLGPDRVGKKKIASTLAEIILGNTESLICVDLSFQERGYPLNSIFECQKPFCYDVLRRKTVVDYIAGELSKQPHSVVLLEDVDKADFLVQNSLFQAIRTGKFPNSHGREISINNAVFIVTSTVSKGDVSCQLEKEPMFSEETILEAKRCQMQLLLGHSPEDATRSSGTNIRVVKPTKGTIKPIIPNKRKLSERSDSVEQATTCKVQVLEASRSYLDLNMPVQEVEEDWLDDFCGQIDGKVAFKPFDFDALAEKILKSISLQFGRIFGPGVMLEIDYEVMVQILAAAWLCENKNLVEDWVENVLGRSFNEALKKYHPEAQDFMKLVTCEGIFVEEQAPGACLPAKINLN</sequence>
<dbReference type="OrthoDB" id="1723324at2759"/>
<protein>
    <submittedName>
        <fullName evidence="7">Protein SMAX1-LIKE 7</fullName>
    </submittedName>
</protein>
<evidence type="ECO:0000313" key="8">
    <source>
        <dbReference type="Proteomes" id="UP000634136"/>
    </source>
</evidence>
<dbReference type="PANTHER" id="PTHR43572:SF38">
    <property type="entry name" value="PROTEIN SMAX1-LIKE 6"/>
    <property type="match status" value="1"/>
</dbReference>
<keyword evidence="2 5" id="KW-0677">Repeat</keyword>
<name>A0A834WGD9_9FABA</name>
<dbReference type="InterPro" id="IPR003959">
    <property type="entry name" value="ATPase_AAA_core"/>
</dbReference>
<keyword evidence="8" id="KW-1185">Reference proteome</keyword>
<dbReference type="InterPro" id="IPR001270">
    <property type="entry name" value="ClpA/B"/>
</dbReference>
<organism evidence="7 8">
    <name type="scientific">Senna tora</name>
    <dbReference type="NCBI Taxonomy" id="362788"/>
    <lineage>
        <taxon>Eukaryota</taxon>
        <taxon>Viridiplantae</taxon>
        <taxon>Streptophyta</taxon>
        <taxon>Embryophyta</taxon>
        <taxon>Tracheophyta</taxon>
        <taxon>Spermatophyta</taxon>
        <taxon>Magnoliopsida</taxon>
        <taxon>eudicotyledons</taxon>
        <taxon>Gunneridae</taxon>
        <taxon>Pentapetalae</taxon>
        <taxon>rosids</taxon>
        <taxon>fabids</taxon>
        <taxon>Fabales</taxon>
        <taxon>Fabaceae</taxon>
        <taxon>Caesalpinioideae</taxon>
        <taxon>Cassia clade</taxon>
        <taxon>Senna</taxon>
    </lineage>
</organism>
<dbReference type="Pfam" id="PF26587">
    <property type="entry name" value="AAA_lid_SMAX1"/>
    <property type="match status" value="1"/>
</dbReference>
<evidence type="ECO:0000256" key="5">
    <source>
        <dbReference type="PROSITE-ProRule" id="PRU01251"/>
    </source>
</evidence>
<dbReference type="PRINTS" id="PR00300">
    <property type="entry name" value="CLPPROTEASEA"/>
</dbReference>
<comment type="similarity">
    <text evidence="1">Belongs to the ClpA/ClpB family.</text>
</comment>
<dbReference type="InterPro" id="IPR004176">
    <property type="entry name" value="Clp_R_N"/>
</dbReference>
<keyword evidence="3" id="KW-0805">Transcription regulation</keyword>
<dbReference type="GO" id="GO:0016887">
    <property type="term" value="F:ATP hydrolysis activity"/>
    <property type="evidence" value="ECO:0007669"/>
    <property type="project" value="InterPro"/>
</dbReference>
<accession>A0A834WGD9</accession>
<dbReference type="PANTHER" id="PTHR43572">
    <property type="entry name" value="CHAPERONE PROTEIN CLPD, CHLOROPLASTIC"/>
    <property type="match status" value="1"/>
</dbReference>
<dbReference type="InterPro" id="IPR051650">
    <property type="entry name" value="SL_signaling_regulator"/>
</dbReference>
<evidence type="ECO:0000256" key="2">
    <source>
        <dbReference type="ARBA" id="ARBA00022737"/>
    </source>
</evidence>